<dbReference type="EMBL" id="BMHZ01000001">
    <property type="protein sequence ID" value="GGG96115.1"/>
    <property type="molecule type" value="Genomic_DNA"/>
</dbReference>
<gene>
    <name evidence="1" type="ORF">GCM10007422_07300</name>
</gene>
<accession>A0ABQ1XKH3</accession>
<evidence type="ECO:0000313" key="2">
    <source>
        <dbReference type="Proteomes" id="UP000642938"/>
    </source>
</evidence>
<organism evidence="1 2">
    <name type="scientific">Pedobacter zeae</name>
    <dbReference type="NCBI Taxonomy" id="1737356"/>
    <lineage>
        <taxon>Bacteria</taxon>
        <taxon>Pseudomonadati</taxon>
        <taxon>Bacteroidota</taxon>
        <taxon>Sphingobacteriia</taxon>
        <taxon>Sphingobacteriales</taxon>
        <taxon>Sphingobacteriaceae</taxon>
        <taxon>Pedobacter</taxon>
    </lineage>
</organism>
<reference evidence="2" key="1">
    <citation type="journal article" date="2019" name="Int. J. Syst. Evol. Microbiol.">
        <title>The Global Catalogue of Microorganisms (GCM) 10K type strain sequencing project: providing services to taxonomists for standard genome sequencing and annotation.</title>
        <authorList>
            <consortium name="The Broad Institute Genomics Platform"/>
            <consortium name="The Broad Institute Genome Sequencing Center for Infectious Disease"/>
            <person name="Wu L."/>
            <person name="Ma J."/>
        </authorList>
    </citation>
    <scope>NUCLEOTIDE SEQUENCE [LARGE SCALE GENOMIC DNA]</scope>
    <source>
        <strain evidence="2">CGMCC 1.15287</strain>
    </source>
</reference>
<evidence type="ECO:0000313" key="1">
    <source>
        <dbReference type="EMBL" id="GGG96115.1"/>
    </source>
</evidence>
<proteinExistence type="predicted"/>
<protein>
    <submittedName>
        <fullName evidence="1">Uncharacterized protein</fullName>
    </submittedName>
</protein>
<dbReference type="Proteomes" id="UP000642938">
    <property type="component" value="Unassembled WGS sequence"/>
</dbReference>
<sequence length="60" mass="7160">MQKRIRIYFKKRRINSTIQTHFSENQPDVIKKIFVNFANLSTIVTNYDFLQPGQLISEND</sequence>
<keyword evidence="2" id="KW-1185">Reference proteome</keyword>
<comment type="caution">
    <text evidence="1">The sequence shown here is derived from an EMBL/GenBank/DDBJ whole genome shotgun (WGS) entry which is preliminary data.</text>
</comment>
<name>A0ABQ1XKH3_9SPHI</name>